<comment type="caution">
    <text evidence="2">The sequence shown here is derived from an EMBL/GenBank/DDBJ whole genome shotgun (WGS) entry which is preliminary data.</text>
</comment>
<gene>
    <name evidence="2" type="ORF">ACMD2_04246</name>
</gene>
<feature type="region of interest" description="Disordered" evidence="1">
    <location>
        <begin position="177"/>
        <end position="204"/>
    </location>
</feature>
<dbReference type="Proteomes" id="UP000092600">
    <property type="component" value="Unassembled WGS sequence"/>
</dbReference>
<evidence type="ECO:0000313" key="3">
    <source>
        <dbReference type="Proteomes" id="UP000092600"/>
    </source>
</evidence>
<sequence>MRCSKDHTMTPVKTKKAALTSQRSSFKGLMKTQKLLLCSSHTATTIDTPDAMYGRSPTSAGTYSNRSAYGSCRTAASNTSITNPPAVVRFVAASVSMFLNLWYAGSAGLGTAILSTAPLVGRSHPFGSTVDSPGHITPASPSPLRLSRRDSPCCGVQNPISLALSPITFTTRNAVTFSSPSTSRNFPPRPSNSVSSSSFSSSGPVLDTRKFAISVGPVPAPTYAGPTGPSRSAAAATAHAASYAHKA</sequence>
<evidence type="ECO:0000313" key="2">
    <source>
        <dbReference type="EMBL" id="OAY79844.1"/>
    </source>
</evidence>
<accession>A0A199VRZ8</accession>
<protein>
    <submittedName>
        <fullName evidence="2">Uncharacterized protein</fullName>
    </submittedName>
</protein>
<organism evidence="2 3">
    <name type="scientific">Ananas comosus</name>
    <name type="common">Pineapple</name>
    <name type="synonym">Ananas ananas</name>
    <dbReference type="NCBI Taxonomy" id="4615"/>
    <lineage>
        <taxon>Eukaryota</taxon>
        <taxon>Viridiplantae</taxon>
        <taxon>Streptophyta</taxon>
        <taxon>Embryophyta</taxon>
        <taxon>Tracheophyta</taxon>
        <taxon>Spermatophyta</taxon>
        <taxon>Magnoliopsida</taxon>
        <taxon>Liliopsida</taxon>
        <taxon>Poales</taxon>
        <taxon>Bromeliaceae</taxon>
        <taxon>Bromelioideae</taxon>
        <taxon>Ananas</taxon>
    </lineage>
</organism>
<feature type="region of interest" description="Disordered" evidence="1">
    <location>
        <begin position="130"/>
        <end position="149"/>
    </location>
</feature>
<reference evidence="2 3" key="1">
    <citation type="journal article" date="2016" name="DNA Res.">
        <title>The draft genome of MD-2 pineapple using hybrid error correction of long reads.</title>
        <authorList>
            <person name="Redwan R.M."/>
            <person name="Saidin A."/>
            <person name="Kumar S.V."/>
        </authorList>
    </citation>
    <scope>NUCLEOTIDE SEQUENCE [LARGE SCALE GENOMIC DNA]</scope>
    <source>
        <strain evidence="3">cv. MD2</strain>
        <tissue evidence="2">Leaf</tissue>
    </source>
</reference>
<feature type="region of interest" description="Disordered" evidence="1">
    <location>
        <begin position="222"/>
        <end position="247"/>
    </location>
</feature>
<evidence type="ECO:0000256" key="1">
    <source>
        <dbReference type="SAM" id="MobiDB-lite"/>
    </source>
</evidence>
<proteinExistence type="predicted"/>
<dbReference type="EMBL" id="LSRQ01000999">
    <property type="protein sequence ID" value="OAY79844.1"/>
    <property type="molecule type" value="Genomic_DNA"/>
</dbReference>
<dbReference type="AlphaFoldDB" id="A0A199VRZ8"/>
<name>A0A199VRZ8_ANACO</name>
<feature type="compositionally biased region" description="Low complexity" evidence="1">
    <location>
        <begin position="224"/>
        <end position="247"/>
    </location>
</feature>